<dbReference type="RefSeq" id="WP_101009509.1">
    <property type="nucleotide sequence ID" value="NZ_FRFC01000003.1"/>
</dbReference>
<dbReference type="AlphaFoldDB" id="A0A2H1EGT3"/>
<gene>
    <name evidence="1" type="ORF">NSIN_20507</name>
</gene>
<organism evidence="1 2">
    <name type="scientific">Nitrosotalea sinensis</name>
    <dbReference type="NCBI Taxonomy" id="1499975"/>
    <lineage>
        <taxon>Archaea</taxon>
        <taxon>Nitrososphaerota</taxon>
        <taxon>Nitrososphaeria</taxon>
        <taxon>Nitrosotaleales</taxon>
        <taxon>Nitrosotaleaceae</taxon>
        <taxon>Nitrosotalea</taxon>
    </lineage>
</organism>
<sequence length="152" mass="17396">MSKNHAGNIIANLASLPEFLRKPILKKRLSEFFTMNSEDKKEIINNALQAGPTIPFDTFSTLFKTWLETLCSLSEEQRTIMFSSYISEILNHPEKLISFNLDGIFGIYMSLSVEQRATISSTIQKIISTFDEKERKKIYLIIPEMAKNEIGI</sequence>
<accession>A0A2H1EGT3</accession>
<proteinExistence type="predicted"/>
<dbReference type="EMBL" id="FRFC01000003">
    <property type="protein sequence ID" value="SHO45010.1"/>
    <property type="molecule type" value="Genomic_DNA"/>
</dbReference>
<dbReference type="OrthoDB" id="10902at2157"/>
<name>A0A2H1EGT3_9ARCH</name>
<dbReference type="Proteomes" id="UP000232412">
    <property type="component" value="Unassembled WGS sequence"/>
</dbReference>
<reference evidence="2" key="1">
    <citation type="submission" date="2016-12" db="EMBL/GenBank/DDBJ databases">
        <authorList>
            <person name="Herbold C."/>
        </authorList>
    </citation>
    <scope>NUCLEOTIDE SEQUENCE [LARGE SCALE GENOMIC DNA]</scope>
</reference>
<evidence type="ECO:0000313" key="2">
    <source>
        <dbReference type="Proteomes" id="UP000232412"/>
    </source>
</evidence>
<protein>
    <submittedName>
        <fullName evidence="1">Uncharacterized protein</fullName>
    </submittedName>
</protein>
<evidence type="ECO:0000313" key="1">
    <source>
        <dbReference type="EMBL" id="SHO45010.1"/>
    </source>
</evidence>
<keyword evidence="2" id="KW-1185">Reference proteome</keyword>